<keyword evidence="4" id="KW-0804">Transcription</keyword>
<dbReference type="Gene3D" id="1.10.10.10">
    <property type="entry name" value="Winged helix-like DNA-binding domain superfamily/Winged helix DNA-binding domain"/>
    <property type="match status" value="1"/>
</dbReference>
<dbReference type="InterPro" id="IPR036388">
    <property type="entry name" value="WH-like_DNA-bd_sf"/>
</dbReference>
<dbReference type="EMBL" id="CP103416">
    <property type="protein sequence ID" value="UVW35826.1"/>
    <property type="molecule type" value="Genomic_DNA"/>
</dbReference>
<evidence type="ECO:0000256" key="2">
    <source>
        <dbReference type="ARBA" id="ARBA00023015"/>
    </source>
</evidence>
<dbReference type="InterPro" id="IPR036390">
    <property type="entry name" value="WH_DNA-bd_sf"/>
</dbReference>
<dbReference type="Pfam" id="PF03965">
    <property type="entry name" value="Penicillinase_R"/>
    <property type="match status" value="1"/>
</dbReference>
<feature type="region of interest" description="Disordered" evidence="5">
    <location>
        <begin position="1"/>
        <end position="20"/>
    </location>
</feature>
<proteinExistence type="inferred from homology"/>
<keyword evidence="7" id="KW-1185">Reference proteome</keyword>
<evidence type="ECO:0000256" key="3">
    <source>
        <dbReference type="ARBA" id="ARBA00023125"/>
    </source>
</evidence>
<evidence type="ECO:0000256" key="1">
    <source>
        <dbReference type="ARBA" id="ARBA00011046"/>
    </source>
</evidence>
<keyword evidence="2" id="KW-0805">Transcription regulation</keyword>
<evidence type="ECO:0000313" key="7">
    <source>
        <dbReference type="Proteomes" id="UP001059934"/>
    </source>
</evidence>
<comment type="similarity">
    <text evidence="1">Belongs to the BlaI transcriptional regulatory family.</text>
</comment>
<evidence type="ECO:0000256" key="4">
    <source>
        <dbReference type="ARBA" id="ARBA00023163"/>
    </source>
</evidence>
<dbReference type="SUPFAM" id="SSF46785">
    <property type="entry name" value="Winged helix' DNA-binding domain"/>
    <property type="match status" value="1"/>
</dbReference>
<name>A0ABY5TRW6_9GAMM</name>
<protein>
    <submittedName>
        <fullName evidence="6">BlaI/MecI/CopY family transcriptional regulator</fullName>
    </submittedName>
</protein>
<dbReference type="Proteomes" id="UP001059934">
    <property type="component" value="Chromosome"/>
</dbReference>
<evidence type="ECO:0000313" key="6">
    <source>
        <dbReference type="EMBL" id="UVW35826.1"/>
    </source>
</evidence>
<reference evidence="6" key="1">
    <citation type="submission" date="2022-08" db="EMBL/GenBank/DDBJ databases">
        <title>Catabolic pathway analysis in culturable SAR92 clade bacteria reveals their overlooked roles in DMSP degradation in coastal seas.</title>
        <authorList>
            <person name="He X."/>
            <person name="Zhang X."/>
            <person name="Zhang Y."/>
        </authorList>
    </citation>
    <scope>NUCLEOTIDE SEQUENCE</scope>
    <source>
        <strain evidence="6">H455</strain>
    </source>
</reference>
<accession>A0ABY5TRW6</accession>
<evidence type="ECO:0000256" key="5">
    <source>
        <dbReference type="SAM" id="MobiDB-lite"/>
    </source>
</evidence>
<organism evidence="6 7">
    <name type="scientific">SAR92 clade bacterium H455</name>
    <dbReference type="NCBI Taxonomy" id="2974818"/>
    <lineage>
        <taxon>Bacteria</taxon>
        <taxon>Pseudomonadati</taxon>
        <taxon>Pseudomonadota</taxon>
        <taxon>Gammaproteobacteria</taxon>
        <taxon>Cellvibrionales</taxon>
        <taxon>Porticoccaceae</taxon>
        <taxon>SAR92 clade</taxon>
    </lineage>
</organism>
<dbReference type="InterPro" id="IPR005650">
    <property type="entry name" value="BlaI_family"/>
</dbReference>
<sequence length="146" mass="16621">MNTLSERLSRMLGHRRRQPQAPMLGERELEVMKILWLGEALSAKQVLQYLPDNDLSLSTMQSTLERLHRKALLIRDKAGRFYVYRTAVTRSELITQLLEDIAEQISDGQMAPMISGFMAFIDGEDSDAVPADLQKTSRQLELGNDE</sequence>
<gene>
    <name evidence="6" type="ORF">NYF23_04235</name>
</gene>
<keyword evidence="3" id="KW-0238">DNA-binding</keyword>